<accession>A0A8I1D5J9</accession>
<keyword evidence="3" id="KW-1185">Reference proteome</keyword>
<gene>
    <name evidence="2" type="ORF">I3517_16845</name>
</gene>
<sequence>MTITESTDKTGDDMSFFDRWSKREDEELLALAINTTPYNRELGRFDPDAAEHIAPLWIAIRETPRWRNAGLTLENAVEKLTGSMLGERYNDAGEKILSRSTRRSFKRIAADARKDGHSEGAAQLEKLAEAGVIPREETT</sequence>
<dbReference type="RefSeq" id="WP_187781766.1">
    <property type="nucleotide sequence ID" value="NZ_JAECSB010000057.1"/>
</dbReference>
<evidence type="ECO:0000256" key="1">
    <source>
        <dbReference type="SAM" id="MobiDB-lite"/>
    </source>
</evidence>
<dbReference type="AlphaFoldDB" id="A0A8I1D5J9"/>
<proteinExistence type="predicted"/>
<comment type="caution">
    <text evidence="2">The sequence shown here is derived from an EMBL/GenBank/DDBJ whole genome shotgun (WGS) entry which is preliminary data.</text>
</comment>
<dbReference type="EMBL" id="JAECSB010000057">
    <property type="protein sequence ID" value="MBH5144285.1"/>
    <property type="molecule type" value="Genomic_DNA"/>
</dbReference>
<name>A0A8I1D5J9_RHOER</name>
<organism evidence="2 3">
    <name type="scientific">Rhodococcus erythropolis</name>
    <name type="common">Arthrobacter picolinophilus</name>
    <dbReference type="NCBI Taxonomy" id="1833"/>
    <lineage>
        <taxon>Bacteria</taxon>
        <taxon>Bacillati</taxon>
        <taxon>Actinomycetota</taxon>
        <taxon>Actinomycetes</taxon>
        <taxon>Mycobacteriales</taxon>
        <taxon>Nocardiaceae</taxon>
        <taxon>Rhodococcus</taxon>
        <taxon>Rhodococcus erythropolis group</taxon>
    </lineage>
</organism>
<feature type="region of interest" description="Disordered" evidence="1">
    <location>
        <begin position="114"/>
        <end position="139"/>
    </location>
</feature>
<reference evidence="2 3" key="1">
    <citation type="submission" date="2020-12" db="EMBL/GenBank/DDBJ databases">
        <title>Draft genome sequence of furan degrading bacterial strain FUR100.</title>
        <authorList>
            <person name="Woiski C."/>
        </authorList>
    </citation>
    <scope>NUCLEOTIDE SEQUENCE [LARGE SCALE GENOMIC DNA]</scope>
    <source>
        <strain evidence="2 3">FUR100</strain>
    </source>
</reference>
<evidence type="ECO:0000313" key="3">
    <source>
        <dbReference type="Proteomes" id="UP000627573"/>
    </source>
</evidence>
<evidence type="ECO:0000313" key="2">
    <source>
        <dbReference type="EMBL" id="MBH5144285.1"/>
    </source>
</evidence>
<dbReference type="Proteomes" id="UP000627573">
    <property type="component" value="Unassembled WGS sequence"/>
</dbReference>
<protein>
    <submittedName>
        <fullName evidence="2">Uncharacterized protein</fullName>
    </submittedName>
</protein>